<gene>
    <name evidence="2" type="ORF">D7193_22005</name>
</gene>
<feature type="transmembrane region" description="Helical" evidence="1">
    <location>
        <begin position="50"/>
        <end position="74"/>
    </location>
</feature>
<name>A0A3A9ZX09_9ACTN</name>
<dbReference type="RefSeq" id="WP_120781461.1">
    <property type="nucleotide sequence ID" value="NZ_JBHLUP010000002.1"/>
</dbReference>
<comment type="caution">
    <text evidence="2">The sequence shown here is derived from an EMBL/GenBank/DDBJ whole genome shotgun (WGS) entry which is preliminary data.</text>
</comment>
<keyword evidence="1" id="KW-0472">Membrane</keyword>
<keyword evidence="3" id="KW-1185">Reference proteome</keyword>
<evidence type="ECO:0000313" key="2">
    <source>
        <dbReference type="EMBL" id="RKN52554.1"/>
    </source>
</evidence>
<dbReference type="OrthoDB" id="3393016at2"/>
<organism evidence="2 3">
    <name type="scientific">Micromonospora costi</name>
    <dbReference type="NCBI Taxonomy" id="1530042"/>
    <lineage>
        <taxon>Bacteria</taxon>
        <taxon>Bacillati</taxon>
        <taxon>Actinomycetota</taxon>
        <taxon>Actinomycetes</taxon>
        <taxon>Micromonosporales</taxon>
        <taxon>Micromonosporaceae</taxon>
        <taxon>Micromonospora</taxon>
    </lineage>
</organism>
<sequence length="184" mass="19381">MTNAAHRLLWTVVALLLVALGGTVLAVNLGRLPGGAGVLLDAGLRRPFRLAAPWGALALAVVGVLAALAGLWLLRAELGAARGRGYGTLAHPGRRGRTRLAAGALVRALERDLTGDPRIRRAHVVLTGTPPRPDLWIRVEVAAGTRTAGLREHVDSAVRRYADTMGCRPARLDVTAHVDSGPSR</sequence>
<dbReference type="AlphaFoldDB" id="A0A3A9ZX09"/>
<keyword evidence="1" id="KW-0812">Transmembrane</keyword>
<proteinExistence type="predicted"/>
<evidence type="ECO:0000256" key="1">
    <source>
        <dbReference type="SAM" id="Phobius"/>
    </source>
</evidence>
<dbReference type="EMBL" id="RBAN01000004">
    <property type="protein sequence ID" value="RKN52554.1"/>
    <property type="molecule type" value="Genomic_DNA"/>
</dbReference>
<accession>A0A3A9ZX09</accession>
<dbReference type="Proteomes" id="UP000279968">
    <property type="component" value="Unassembled WGS sequence"/>
</dbReference>
<evidence type="ECO:0000313" key="3">
    <source>
        <dbReference type="Proteomes" id="UP000279968"/>
    </source>
</evidence>
<evidence type="ECO:0008006" key="4">
    <source>
        <dbReference type="Google" id="ProtNLM"/>
    </source>
</evidence>
<reference evidence="2 3" key="1">
    <citation type="journal article" date="2015" name="Int. J. Syst. Evol. Microbiol.">
        <title>Micromonospora costi sp. nov., isolated from a leaf of Costus speciosus.</title>
        <authorList>
            <person name="Thawai C."/>
        </authorList>
    </citation>
    <scope>NUCLEOTIDE SEQUENCE [LARGE SCALE GENOMIC DNA]</scope>
    <source>
        <strain evidence="2 3">CS1-12</strain>
    </source>
</reference>
<protein>
    <recommendedName>
        <fullName evidence="4">Alkaline shock response membrane anchor protein AmaP</fullName>
    </recommendedName>
</protein>
<keyword evidence="1" id="KW-1133">Transmembrane helix</keyword>